<feature type="DNA-binding region" description="H-T-H motif" evidence="2">
    <location>
        <begin position="38"/>
        <end position="57"/>
    </location>
</feature>
<dbReference type="PRINTS" id="PR00455">
    <property type="entry name" value="HTHTETR"/>
</dbReference>
<keyword evidence="5" id="KW-1185">Reference proteome</keyword>
<dbReference type="InterPro" id="IPR001647">
    <property type="entry name" value="HTH_TetR"/>
</dbReference>
<evidence type="ECO:0000256" key="1">
    <source>
        <dbReference type="ARBA" id="ARBA00023125"/>
    </source>
</evidence>
<dbReference type="RefSeq" id="WP_092092692.1">
    <property type="nucleotide sequence ID" value="NZ_FOQE01000021.1"/>
</dbReference>
<dbReference type="OrthoDB" id="9810250at2"/>
<dbReference type="GO" id="GO:0003677">
    <property type="term" value="F:DNA binding"/>
    <property type="evidence" value="ECO:0007669"/>
    <property type="project" value="UniProtKB-UniRule"/>
</dbReference>
<dbReference type="PANTHER" id="PTHR43479:SF7">
    <property type="entry name" value="TETR-FAMILY TRANSCRIPTIONAL REGULATOR"/>
    <property type="match status" value="1"/>
</dbReference>
<feature type="domain" description="HTH tetR-type" evidence="3">
    <location>
        <begin position="15"/>
        <end position="75"/>
    </location>
</feature>
<evidence type="ECO:0000259" key="3">
    <source>
        <dbReference type="PROSITE" id="PS50977"/>
    </source>
</evidence>
<dbReference type="Pfam" id="PF00440">
    <property type="entry name" value="TetR_N"/>
    <property type="match status" value="1"/>
</dbReference>
<dbReference type="InterPro" id="IPR009057">
    <property type="entry name" value="Homeodomain-like_sf"/>
</dbReference>
<sequence>MSSSHTPPRLDKRILKSKHAIEQAFIDLLKEEDYSKITITKITEHAGVNRGTFYKHYTYKEDILKEVRQSVLDQFTNILETIYIHLSILELRHQPLDTALFAFVYENRDFFHLALHSIGFLDFQNQFCNSIKQLLLEQYFSRVTLPEKTKNVLCGYISYGFLGILVEWDKTDYQTSVEDVTETTRQVLICDFVELKKQSMKNLDTSEEDKNN</sequence>
<evidence type="ECO:0000313" key="4">
    <source>
        <dbReference type="EMBL" id="SFH76904.1"/>
    </source>
</evidence>
<gene>
    <name evidence="4" type="ORF">SAMN04489868_12131</name>
</gene>
<dbReference type="PROSITE" id="PS50977">
    <property type="entry name" value="HTH_TETR_2"/>
    <property type="match status" value="1"/>
</dbReference>
<dbReference type="SUPFAM" id="SSF46689">
    <property type="entry name" value="Homeodomain-like"/>
    <property type="match status" value="1"/>
</dbReference>
<evidence type="ECO:0000256" key="2">
    <source>
        <dbReference type="PROSITE-ProRule" id="PRU00335"/>
    </source>
</evidence>
<dbReference type="Gene3D" id="1.10.357.10">
    <property type="entry name" value="Tetracycline Repressor, domain 2"/>
    <property type="match status" value="1"/>
</dbReference>
<organism evidence="4 5">
    <name type="scientific">Pisciglobus halotolerans</name>
    <dbReference type="NCBI Taxonomy" id="745365"/>
    <lineage>
        <taxon>Bacteria</taxon>
        <taxon>Bacillati</taxon>
        <taxon>Bacillota</taxon>
        <taxon>Bacilli</taxon>
        <taxon>Lactobacillales</taxon>
        <taxon>Carnobacteriaceae</taxon>
    </lineage>
</organism>
<dbReference type="Pfam" id="PF14278">
    <property type="entry name" value="TetR_C_8"/>
    <property type="match status" value="1"/>
</dbReference>
<name>A0A1I3CQW8_9LACT</name>
<dbReference type="EMBL" id="FOQE01000021">
    <property type="protein sequence ID" value="SFH76904.1"/>
    <property type="molecule type" value="Genomic_DNA"/>
</dbReference>
<dbReference type="AlphaFoldDB" id="A0A1I3CQW8"/>
<keyword evidence="1 2" id="KW-0238">DNA-binding</keyword>
<reference evidence="4 5" key="1">
    <citation type="submission" date="2016-10" db="EMBL/GenBank/DDBJ databases">
        <authorList>
            <person name="de Groot N.N."/>
        </authorList>
    </citation>
    <scope>NUCLEOTIDE SEQUENCE [LARGE SCALE GENOMIC DNA]</scope>
    <source>
        <strain evidence="4 5">DSM 27630</strain>
    </source>
</reference>
<evidence type="ECO:0000313" key="5">
    <source>
        <dbReference type="Proteomes" id="UP000198668"/>
    </source>
</evidence>
<accession>A0A1I3CQW8</accession>
<dbReference type="InterPro" id="IPR039532">
    <property type="entry name" value="TetR_C_Firmicutes"/>
</dbReference>
<proteinExistence type="predicted"/>
<protein>
    <submittedName>
        <fullName evidence="4">DNA-binding transcriptional regulator, AcrR family</fullName>
    </submittedName>
</protein>
<dbReference type="Proteomes" id="UP000198668">
    <property type="component" value="Unassembled WGS sequence"/>
</dbReference>
<dbReference type="InterPro" id="IPR050624">
    <property type="entry name" value="HTH-type_Tx_Regulator"/>
</dbReference>
<dbReference type="PANTHER" id="PTHR43479">
    <property type="entry name" value="ACREF/ENVCD OPERON REPRESSOR-RELATED"/>
    <property type="match status" value="1"/>
</dbReference>